<keyword evidence="9" id="KW-1185">Reference proteome</keyword>
<gene>
    <name evidence="8" type="ORF">CWS20_09955</name>
</gene>
<evidence type="ECO:0000256" key="1">
    <source>
        <dbReference type="ARBA" id="ARBA00004651"/>
    </source>
</evidence>
<evidence type="ECO:0000313" key="8">
    <source>
        <dbReference type="EMBL" id="PKG29081.1"/>
    </source>
</evidence>
<evidence type="ECO:0000259" key="7">
    <source>
        <dbReference type="Pfam" id="PF06271"/>
    </source>
</evidence>
<feature type="transmembrane region" description="Helical" evidence="6">
    <location>
        <begin position="54"/>
        <end position="73"/>
    </location>
</feature>
<evidence type="ECO:0000256" key="6">
    <source>
        <dbReference type="SAM" id="Phobius"/>
    </source>
</evidence>
<sequence length="155" mass="18400">MTVQREEANYAGFWIRLAANFLDFILFHIPFAIIIFYLTGDFNIEWASQWYWELLYYSYLTILPIFWSGYIIGKRICRIRVCNNNGQRLIFFQMLIREVLIKYAFAILTFGLVNVASIMMMIIRNDKHGIHDLAAGTYVTHANPIQYELKKSYFN</sequence>
<evidence type="ECO:0000256" key="2">
    <source>
        <dbReference type="ARBA" id="ARBA00022475"/>
    </source>
</evidence>
<dbReference type="AlphaFoldDB" id="A0A2N0ZHW6"/>
<dbReference type="InterPro" id="IPR051791">
    <property type="entry name" value="Pra-immunoreactive"/>
</dbReference>
<keyword evidence="4 6" id="KW-1133">Transmembrane helix</keyword>
<comment type="caution">
    <text evidence="8">The sequence shown here is derived from an EMBL/GenBank/DDBJ whole genome shotgun (WGS) entry which is preliminary data.</text>
</comment>
<keyword evidence="3 6" id="KW-0812">Transmembrane</keyword>
<dbReference type="EMBL" id="PISD01000019">
    <property type="protein sequence ID" value="PKG29081.1"/>
    <property type="molecule type" value="Genomic_DNA"/>
</dbReference>
<dbReference type="PANTHER" id="PTHR36115">
    <property type="entry name" value="PROLINE-RICH ANTIGEN HOMOLOG-RELATED"/>
    <property type="match status" value="1"/>
</dbReference>
<reference evidence="8 9" key="1">
    <citation type="journal article" date="2010" name="Int. J. Syst. Evol. Microbiol.">
        <title>Bacillus horneckiae sp. nov., isolated from a spacecraft-assembly clean room.</title>
        <authorList>
            <person name="Vaishampayan P."/>
            <person name="Probst A."/>
            <person name="Krishnamurthi S."/>
            <person name="Ghosh S."/>
            <person name="Osman S."/>
            <person name="McDowall A."/>
            <person name="Ruckmani A."/>
            <person name="Mayilraj S."/>
            <person name="Venkateswaran K."/>
        </authorList>
    </citation>
    <scope>NUCLEOTIDE SEQUENCE [LARGE SCALE GENOMIC DNA]</scope>
    <source>
        <strain evidence="9">1PO1SC</strain>
    </source>
</reference>
<dbReference type="Pfam" id="PF06271">
    <property type="entry name" value="RDD"/>
    <property type="match status" value="1"/>
</dbReference>
<protein>
    <submittedName>
        <fullName evidence="8">RDD family protein</fullName>
    </submittedName>
</protein>
<evidence type="ECO:0000256" key="4">
    <source>
        <dbReference type="ARBA" id="ARBA00022989"/>
    </source>
</evidence>
<accession>A0A2N0ZHW6</accession>
<dbReference type="PANTHER" id="PTHR36115:SF9">
    <property type="entry name" value="LMO1584 PROTEIN"/>
    <property type="match status" value="1"/>
</dbReference>
<dbReference type="Proteomes" id="UP000233343">
    <property type="component" value="Unassembled WGS sequence"/>
</dbReference>
<keyword evidence="2" id="KW-1003">Cell membrane</keyword>
<comment type="subcellular location">
    <subcellularLocation>
        <location evidence="1">Cell membrane</location>
        <topology evidence="1">Multi-pass membrane protein</topology>
    </subcellularLocation>
</comment>
<dbReference type="InterPro" id="IPR010432">
    <property type="entry name" value="RDD"/>
</dbReference>
<feature type="transmembrane region" description="Helical" evidence="6">
    <location>
        <begin position="21"/>
        <end position="39"/>
    </location>
</feature>
<name>A0A2N0ZHW6_9BACI</name>
<dbReference type="RefSeq" id="WP_066198766.1">
    <property type="nucleotide sequence ID" value="NZ_JARMMB010000010.1"/>
</dbReference>
<feature type="transmembrane region" description="Helical" evidence="6">
    <location>
        <begin position="103"/>
        <end position="123"/>
    </location>
</feature>
<evidence type="ECO:0000313" key="9">
    <source>
        <dbReference type="Proteomes" id="UP000233343"/>
    </source>
</evidence>
<feature type="domain" description="RDD" evidence="7">
    <location>
        <begin position="10"/>
        <end position="136"/>
    </location>
</feature>
<evidence type="ECO:0000256" key="3">
    <source>
        <dbReference type="ARBA" id="ARBA00022692"/>
    </source>
</evidence>
<keyword evidence="5 6" id="KW-0472">Membrane</keyword>
<proteinExistence type="predicted"/>
<dbReference type="GO" id="GO:0005886">
    <property type="term" value="C:plasma membrane"/>
    <property type="evidence" value="ECO:0007669"/>
    <property type="project" value="UniProtKB-SubCell"/>
</dbReference>
<evidence type="ECO:0000256" key="5">
    <source>
        <dbReference type="ARBA" id="ARBA00023136"/>
    </source>
</evidence>
<organism evidence="8 9">
    <name type="scientific">Cytobacillus horneckiae</name>
    <dbReference type="NCBI Taxonomy" id="549687"/>
    <lineage>
        <taxon>Bacteria</taxon>
        <taxon>Bacillati</taxon>
        <taxon>Bacillota</taxon>
        <taxon>Bacilli</taxon>
        <taxon>Bacillales</taxon>
        <taxon>Bacillaceae</taxon>
        <taxon>Cytobacillus</taxon>
    </lineage>
</organism>